<protein>
    <submittedName>
        <fullName evidence="1">Uncharacterized protein</fullName>
    </submittedName>
</protein>
<accession>A0A5M8RHX4</accession>
<dbReference type="AlphaFoldDB" id="A0A5M8RHX4"/>
<dbReference type="RefSeq" id="WP_148959164.1">
    <property type="nucleotide sequence ID" value="NZ_QSND01000008.1"/>
</dbReference>
<comment type="caution">
    <text evidence="1">The sequence shown here is derived from an EMBL/GenBank/DDBJ whole genome shotgun (WGS) entry which is preliminary data.</text>
</comment>
<reference evidence="1 2" key="1">
    <citation type="submission" date="2018-08" db="EMBL/GenBank/DDBJ databases">
        <title>Bacillus phenotypic plasticity.</title>
        <authorList>
            <person name="Hurtado E."/>
        </authorList>
    </citation>
    <scope>NUCLEOTIDE SEQUENCE [LARGE SCALE GENOMIC DNA]</scope>
    <source>
        <strain evidence="1 2">427</strain>
    </source>
</reference>
<dbReference type="InterPro" id="IPR038082">
    <property type="entry name" value="YopT_sf"/>
</dbReference>
<organism evidence="1 2">
    <name type="scientific">Bacillus swezeyi</name>
    <dbReference type="NCBI Taxonomy" id="1925020"/>
    <lineage>
        <taxon>Bacteria</taxon>
        <taxon>Bacillati</taxon>
        <taxon>Bacillota</taxon>
        <taxon>Bacilli</taxon>
        <taxon>Bacillales</taxon>
        <taxon>Bacillaceae</taxon>
        <taxon>Bacillus</taxon>
    </lineage>
</organism>
<dbReference type="EMBL" id="QSND01000008">
    <property type="protein sequence ID" value="KAA6446663.1"/>
    <property type="molecule type" value="Genomic_DNA"/>
</dbReference>
<dbReference type="Proteomes" id="UP000324326">
    <property type="component" value="Unassembled WGS sequence"/>
</dbReference>
<dbReference type="Pfam" id="PF09467">
    <property type="entry name" value="Yopt"/>
    <property type="match status" value="1"/>
</dbReference>
<dbReference type="SUPFAM" id="SSF159222">
    <property type="entry name" value="YopT-like"/>
    <property type="match status" value="1"/>
</dbReference>
<dbReference type="InterPro" id="IPR018572">
    <property type="entry name" value="YopT"/>
</dbReference>
<evidence type="ECO:0000313" key="1">
    <source>
        <dbReference type="EMBL" id="KAA6446663.1"/>
    </source>
</evidence>
<evidence type="ECO:0000313" key="2">
    <source>
        <dbReference type="Proteomes" id="UP000324326"/>
    </source>
</evidence>
<gene>
    <name evidence="1" type="ORF">DX927_23490</name>
</gene>
<name>A0A5M8RHX4_9BACI</name>
<dbReference type="Gene3D" id="3.10.20.330">
    <property type="entry name" value="Protein of unknown function YopT"/>
    <property type="match status" value="1"/>
</dbReference>
<proteinExistence type="predicted"/>
<sequence length="84" mass="9544">MKTQNYLNNCSLQIDTIIVNSANSAESSKNKAEFILEKLMEAYKIVFVKVDGETEEFEICNLEYEVENTEKDECSQPLALAMAK</sequence>